<keyword evidence="1" id="KW-1133">Transmembrane helix</keyword>
<evidence type="ECO:0000313" key="3">
    <source>
        <dbReference type="Proteomes" id="UP000193431"/>
    </source>
</evidence>
<feature type="transmembrane region" description="Helical" evidence="1">
    <location>
        <begin position="77"/>
        <end position="93"/>
    </location>
</feature>
<gene>
    <name evidence="2" type="ORF">BST97_13865</name>
</gene>
<feature type="transmembrane region" description="Helical" evidence="1">
    <location>
        <begin position="124"/>
        <end position="144"/>
    </location>
</feature>
<keyword evidence="1" id="KW-0812">Transmembrane</keyword>
<evidence type="ECO:0000313" key="2">
    <source>
        <dbReference type="EMBL" id="ARN78987.1"/>
    </source>
</evidence>
<reference evidence="2 3" key="1">
    <citation type="submission" date="2016-11" db="EMBL/GenBank/DDBJ databases">
        <title>Trade-off between light-utilization and light-protection in marine flavobacteria.</title>
        <authorList>
            <person name="Kumagai Y."/>
        </authorList>
    </citation>
    <scope>NUCLEOTIDE SEQUENCE [LARGE SCALE GENOMIC DNA]</scope>
    <source>
        <strain evidence="2 3">JCM 13191</strain>
    </source>
</reference>
<dbReference type="STRING" id="331648.BST97_13865"/>
<sequence>MKQKLLDYLKSDRHYWWTASVLPGLYLILYTYRHNFFQVNSVEQLSGLALLFIAIPSIILLVLDYFFKKNDWDRKKLYFLVFAIISSIAISFIRYRGFHLKALIALGIATMIGVFFLSRFYKAFTLLLAAMFLIGLVSWTPYFIEVFDYKYDWIHDQKWNQQTFKKKPNIYIIQPDGYPGRETLRESYYSFDNKEFYNHLENEGFIFNNEYRSNYSSTLSSNAALFTASHHYHNYNLTHNELPYAREIISGSNQVLKTFKNNDYLTSFFSSSNYLRLNYVESGYNLNNIQSKDLDFFPKFRADLNYMEDFKAYLSQTKSDQPNFSFIEILKPGHITPGKKQTLGKIEEREEYLKNLEEVNPKLEELITLIKKHDENALIVLVADHGGYVGLEYTGQVYESVIKDPVLRNSMFSALFAVHAPSDFEPYRRQIKSSVSLFPNLIAYLNDEAPVTDSDDSSYIFIKENGERQVYRYFDSGGNHVTEKVN</sequence>
<keyword evidence="3" id="KW-1185">Reference proteome</keyword>
<dbReference type="OrthoDB" id="1398489at2"/>
<dbReference type="RefSeq" id="WP_085767788.1">
    <property type="nucleotide sequence ID" value="NZ_CP019344.1"/>
</dbReference>
<accession>A0A1W6MN33</accession>
<feature type="transmembrane region" description="Helical" evidence="1">
    <location>
        <begin position="15"/>
        <end position="33"/>
    </location>
</feature>
<proteinExistence type="predicted"/>
<feature type="transmembrane region" description="Helical" evidence="1">
    <location>
        <begin position="45"/>
        <end position="65"/>
    </location>
</feature>
<dbReference type="EMBL" id="CP019344">
    <property type="protein sequence ID" value="ARN78987.1"/>
    <property type="molecule type" value="Genomic_DNA"/>
</dbReference>
<name>A0A1W6MN33_9FLAO</name>
<evidence type="ECO:0000256" key="1">
    <source>
        <dbReference type="SAM" id="Phobius"/>
    </source>
</evidence>
<evidence type="ECO:0008006" key="4">
    <source>
        <dbReference type="Google" id="ProtNLM"/>
    </source>
</evidence>
<dbReference type="Gene3D" id="3.40.720.10">
    <property type="entry name" value="Alkaline Phosphatase, subunit A"/>
    <property type="match status" value="1"/>
</dbReference>
<protein>
    <recommendedName>
        <fullName evidence="4">Sulfatase N-terminal domain-containing protein</fullName>
    </recommendedName>
</protein>
<feature type="transmembrane region" description="Helical" evidence="1">
    <location>
        <begin position="99"/>
        <end position="117"/>
    </location>
</feature>
<keyword evidence="1" id="KW-0472">Membrane</keyword>
<dbReference type="AlphaFoldDB" id="A0A1W6MN33"/>
<dbReference type="InterPro" id="IPR017850">
    <property type="entry name" value="Alkaline_phosphatase_core_sf"/>
</dbReference>
<dbReference type="Proteomes" id="UP000193431">
    <property type="component" value="Chromosome"/>
</dbReference>
<organism evidence="2 3">
    <name type="scientific">Nonlabens spongiae</name>
    <dbReference type="NCBI Taxonomy" id="331648"/>
    <lineage>
        <taxon>Bacteria</taxon>
        <taxon>Pseudomonadati</taxon>
        <taxon>Bacteroidota</taxon>
        <taxon>Flavobacteriia</taxon>
        <taxon>Flavobacteriales</taxon>
        <taxon>Flavobacteriaceae</taxon>
        <taxon>Nonlabens</taxon>
    </lineage>
</organism>
<dbReference type="SUPFAM" id="SSF53649">
    <property type="entry name" value="Alkaline phosphatase-like"/>
    <property type="match status" value="1"/>
</dbReference>